<dbReference type="Pfam" id="PF00702">
    <property type="entry name" value="Hydrolase"/>
    <property type="match status" value="1"/>
</dbReference>
<sequence length="229" mass="25133">MALNADGTVRAVWTDFGGVLTSSNDETTVAFCQRVGLRPDQWLDAVTKVTRTYGTTDPMEPLDTPMVSELDWARQVEQVLARDHGVEIDLGDPGEYWFTDRPVNTEWLQALRALRAEGVFVGLLSNMVPTWDRHWRRMVPPEGLFEGLVLSYEVGCRKPSKEIFEVAAGVAQVPPEQCLLVDDLARNCAGAEGAGWRAVEFTTAAEAIPQVAALTGIKLGTADVVEEES</sequence>
<dbReference type="PANTHER" id="PTHR47829">
    <property type="entry name" value="HYDROLASE, PUTATIVE (AFU_ORTHOLOGUE AFUA_1G12880)-RELATED"/>
    <property type="match status" value="1"/>
</dbReference>
<protein>
    <submittedName>
        <fullName evidence="1">Putative hydrolase of the HAD superfamily</fullName>
    </submittedName>
</protein>
<dbReference type="RefSeq" id="WP_179813731.1">
    <property type="nucleotide sequence ID" value="NZ_JACBZD010000001.1"/>
</dbReference>
<dbReference type="PRINTS" id="PR00413">
    <property type="entry name" value="HADHALOGNASE"/>
</dbReference>
<evidence type="ECO:0000313" key="1">
    <source>
        <dbReference type="EMBL" id="NYI04900.1"/>
    </source>
</evidence>
<reference evidence="1 2" key="1">
    <citation type="submission" date="2020-07" db="EMBL/GenBank/DDBJ databases">
        <title>Sequencing the genomes of 1000 actinobacteria strains.</title>
        <authorList>
            <person name="Klenk H.-P."/>
        </authorList>
    </citation>
    <scope>NUCLEOTIDE SEQUENCE [LARGE SCALE GENOMIC DNA]</scope>
    <source>
        <strain evidence="1 2">DSM 42178</strain>
    </source>
</reference>
<dbReference type="Gene3D" id="3.40.50.1000">
    <property type="entry name" value="HAD superfamily/HAD-like"/>
    <property type="match status" value="1"/>
</dbReference>
<keyword evidence="2" id="KW-1185">Reference proteome</keyword>
<dbReference type="EMBL" id="JACBZD010000001">
    <property type="protein sequence ID" value="NYI04900.1"/>
    <property type="molecule type" value="Genomic_DNA"/>
</dbReference>
<dbReference type="InterPro" id="IPR023214">
    <property type="entry name" value="HAD_sf"/>
</dbReference>
<comment type="caution">
    <text evidence="1">The sequence shown here is derived from an EMBL/GenBank/DDBJ whole genome shotgun (WGS) entry which is preliminary data.</text>
</comment>
<dbReference type="SUPFAM" id="SSF56784">
    <property type="entry name" value="HAD-like"/>
    <property type="match status" value="1"/>
</dbReference>
<dbReference type="PANTHER" id="PTHR47829:SF1">
    <property type="entry name" value="HAD FAMILY PHOSPHATASE"/>
    <property type="match status" value="1"/>
</dbReference>
<dbReference type="AlphaFoldDB" id="A0A852ZUD6"/>
<organism evidence="1 2">
    <name type="scientific">Allostreptomyces psammosilenae</name>
    <dbReference type="NCBI Taxonomy" id="1892865"/>
    <lineage>
        <taxon>Bacteria</taxon>
        <taxon>Bacillati</taxon>
        <taxon>Actinomycetota</taxon>
        <taxon>Actinomycetes</taxon>
        <taxon>Kitasatosporales</taxon>
        <taxon>Streptomycetaceae</taxon>
        <taxon>Allostreptomyces</taxon>
    </lineage>
</organism>
<dbReference type="InterPro" id="IPR036412">
    <property type="entry name" value="HAD-like_sf"/>
</dbReference>
<gene>
    <name evidence="1" type="ORF">FHU37_001843</name>
</gene>
<dbReference type="InterPro" id="IPR052898">
    <property type="entry name" value="ACAD10-like"/>
</dbReference>
<dbReference type="Proteomes" id="UP000567795">
    <property type="component" value="Unassembled WGS sequence"/>
</dbReference>
<keyword evidence="1" id="KW-0378">Hydrolase</keyword>
<name>A0A852ZUD6_9ACTN</name>
<dbReference type="CDD" id="cd02603">
    <property type="entry name" value="HAD_sEH-N_like"/>
    <property type="match status" value="1"/>
</dbReference>
<proteinExistence type="predicted"/>
<accession>A0A852ZUD6</accession>
<evidence type="ECO:0000313" key="2">
    <source>
        <dbReference type="Proteomes" id="UP000567795"/>
    </source>
</evidence>
<dbReference type="InterPro" id="IPR006439">
    <property type="entry name" value="HAD-SF_hydro_IA"/>
</dbReference>
<dbReference type="GO" id="GO:0016787">
    <property type="term" value="F:hydrolase activity"/>
    <property type="evidence" value="ECO:0007669"/>
    <property type="project" value="UniProtKB-KW"/>
</dbReference>
<dbReference type="NCBIfam" id="TIGR01509">
    <property type="entry name" value="HAD-SF-IA-v3"/>
    <property type="match status" value="1"/>
</dbReference>